<organism evidence="3 4">
    <name type="scientific">Apatococcus fuscideae</name>
    <dbReference type="NCBI Taxonomy" id="2026836"/>
    <lineage>
        <taxon>Eukaryota</taxon>
        <taxon>Viridiplantae</taxon>
        <taxon>Chlorophyta</taxon>
        <taxon>core chlorophytes</taxon>
        <taxon>Trebouxiophyceae</taxon>
        <taxon>Chlorellales</taxon>
        <taxon>Chlorellaceae</taxon>
        <taxon>Apatococcus</taxon>
    </lineage>
</organism>
<name>A0AAW1TDS2_9CHLO</name>
<comment type="caution">
    <text evidence="3">The sequence shown here is derived from an EMBL/GenBank/DDBJ whole genome shotgun (WGS) entry which is preliminary data.</text>
</comment>
<evidence type="ECO:0000313" key="3">
    <source>
        <dbReference type="EMBL" id="KAK9868032.1"/>
    </source>
</evidence>
<evidence type="ECO:0000259" key="2">
    <source>
        <dbReference type="Pfam" id="PF14363"/>
    </source>
</evidence>
<evidence type="ECO:0000313" key="4">
    <source>
        <dbReference type="Proteomes" id="UP001485043"/>
    </source>
</evidence>
<reference evidence="3 4" key="1">
    <citation type="journal article" date="2024" name="Nat. Commun.">
        <title>Phylogenomics reveals the evolutionary origins of lichenization in chlorophyte algae.</title>
        <authorList>
            <person name="Puginier C."/>
            <person name="Libourel C."/>
            <person name="Otte J."/>
            <person name="Skaloud P."/>
            <person name="Haon M."/>
            <person name="Grisel S."/>
            <person name="Petersen M."/>
            <person name="Berrin J.G."/>
            <person name="Delaux P.M."/>
            <person name="Dal Grande F."/>
            <person name="Keller J."/>
        </authorList>
    </citation>
    <scope>NUCLEOTIDE SEQUENCE [LARGE SCALE GENOMIC DNA]</scope>
    <source>
        <strain evidence="3 4">SAG 2523</strain>
    </source>
</reference>
<protein>
    <recommendedName>
        <fullName evidence="2">AAA-type ATPase N-terminal domain-containing protein</fullName>
    </recommendedName>
</protein>
<feature type="compositionally biased region" description="Low complexity" evidence="1">
    <location>
        <begin position="435"/>
        <end position="446"/>
    </location>
</feature>
<gene>
    <name evidence="3" type="ORF">WJX84_002202</name>
</gene>
<feature type="region of interest" description="Disordered" evidence="1">
    <location>
        <begin position="422"/>
        <end position="450"/>
    </location>
</feature>
<dbReference type="EMBL" id="JALJOV010000049">
    <property type="protein sequence ID" value="KAK9868032.1"/>
    <property type="molecule type" value="Genomic_DNA"/>
</dbReference>
<dbReference type="InterPro" id="IPR025753">
    <property type="entry name" value="AAA_N_dom"/>
</dbReference>
<evidence type="ECO:0000256" key="1">
    <source>
        <dbReference type="SAM" id="MobiDB-lite"/>
    </source>
</evidence>
<dbReference type="AlphaFoldDB" id="A0AAW1TDS2"/>
<feature type="compositionally biased region" description="Polar residues" evidence="1">
    <location>
        <begin position="521"/>
        <end position="534"/>
    </location>
</feature>
<dbReference type="PANTHER" id="PTHR23070">
    <property type="entry name" value="BCS1 AAA-TYPE ATPASE"/>
    <property type="match status" value="1"/>
</dbReference>
<feature type="domain" description="AAA-type ATPase N-terminal" evidence="2">
    <location>
        <begin position="34"/>
        <end position="126"/>
    </location>
</feature>
<dbReference type="Pfam" id="PF14363">
    <property type="entry name" value="AAA_assoc"/>
    <property type="match status" value="1"/>
</dbReference>
<proteinExistence type="predicted"/>
<sequence>MPPVASISEKEGPLTYWTYVTSALAVLALARTIVPQEWVDCVQEWFSGLLTSLDPFCSFTFPEYSGASPDQHYELVKLYLGSKDIFGAKRVLVNLPRNAKQALFSLADGESFRDEFKGFDFEWVHCVKERTGNLVAIDGEVQQEVRSFRLRVHRKAVPTVVQYVEHIASAARKLEQLDKELLIHSNIDTYWDEQPFSHPSTFETLALDPDLKRRVKDRLTEFKADREYFARTGRAQKTGKFPETSLSGDAMYPGRYPKAKHGHCCMSVKRLMQHPSRGILCLHGEQASQHKHPGSFTVDALQGHCPVIAEHLSSKGKDQVDTSKHEEGQDIPDVHRQRGFEPLVPGSEQHAAVQPCLTMHRDCAKEGFQLLLAASFDLNALAPLGPDLAACPATALPPNAILLELSGAGFFAIPMGAPIPIESSAGPKGSGGSGLSKQMQQQAQMARTASAILQDRHAREADRLLQSLRAKPIPFPSSVPEGTTLAPSEGSRGSGGGSLLGSSPTQPSHTRRRSDGARTPSRPSTPKGQQQPSTPLVEMKWEEWKEAQQSLAGRQRSLQQTLDRRKHLEAQLDKAAGNRETGRFRGHQLQEANAAAAAEALAADQEAKRANNAKSRDELTRRILGNQAAALKTVANALQAADRRLGDAISLLEREGRQKRMRAVHRALVARRCRLVAAAGAIYGLGPRTVEVVEAPALGHLDVQLEQGWWAGRPASALPLQNGFAHPSGAQSQASSHEREAASPHSQNSSRGVTFKQEARLVIAGMELDPAQVEKGLEGLLGWDKDLEDEQNIAVALGYVAHLVDRLAAYLDVPLRYPIHPGQSVSAILEHGRHCGSYRRWRGEGLGQGHLNGLPVSGRERADDSSSPLYPPAHPLCLTTSDPARFGFAMYLLSQDVAQLLSAHGMDSTSASYLLHNLFKLQAAAASAIR</sequence>
<feature type="region of interest" description="Disordered" evidence="1">
    <location>
        <begin position="471"/>
        <end position="536"/>
    </location>
</feature>
<keyword evidence="4" id="KW-1185">Reference proteome</keyword>
<dbReference type="InterPro" id="IPR050747">
    <property type="entry name" value="Mitochondrial_chaperone_BCS1"/>
</dbReference>
<accession>A0AAW1TDS2</accession>
<dbReference type="Proteomes" id="UP001485043">
    <property type="component" value="Unassembled WGS sequence"/>
</dbReference>
<feature type="region of interest" description="Disordered" evidence="1">
    <location>
        <begin position="721"/>
        <end position="752"/>
    </location>
</feature>